<evidence type="ECO:0000313" key="3">
    <source>
        <dbReference type="Proteomes" id="UP000191522"/>
    </source>
</evidence>
<comment type="caution">
    <text evidence="2">The sequence shown here is derived from an EMBL/GenBank/DDBJ whole genome shotgun (WGS) entry which is preliminary data.</text>
</comment>
<name>A0A1V6NW75_PENDC</name>
<dbReference type="EMBL" id="MDYL01000030">
    <property type="protein sequence ID" value="OQD68837.1"/>
    <property type="molecule type" value="Genomic_DNA"/>
</dbReference>
<keyword evidence="1" id="KW-0175">Coiled coil</keyword>
<reference evidence="3" key="1">
    <citation type="journal article" date="2017" name="Nat. Microbiol.">
        <title>Global analysis of biosynthetic gene clusters reveals vast potential of secondary metabolite production in Penicillium species.</title>
        <authorList>
            <person name="Nielsen J.C."/>
            <person name="Grijseels S."/>
            <person name="Prigent S."/>
            <person name="Ji B."/>
            <person name="Dainat J."/>
            <person name="Nielsen K.F."/>
            <person name="Frisvad J.C."/>
            <person name="Workman M."/>
            <person name="Nielsen J."/>
        </authorList>
    </citation>
    <scope>NUCLEOTIDE SEQUENCE [LARGE SCALE GENOMIC DNA]</scope>
    <source>
        <strain evidence="3">IBT 11843</strain>
    </source>
</reference>
<keyword evidence="3" id="KW-1185">Reference proteome</keyword>
<feature type="coiled-coil region" evidence="1">
    <location>
        <begin position="80"/>
        <end position="107"/>
    </location>
</feature>
<accession>A0A1V6NW75</accession>
<protein>
    <submittedName>
        <fullName evidence="2">Uncharacterized protein</fullName>
    </submittedName>
</protein>
<evidence type="ECO:0000313" key="2">
    <source>
        <dbReference type="EMBL" id="OQD68837.1"/>
    </source>
</evidence>
<proteinExistence type="predicted"/>
<organism evidence="2 3">
    <name type="scientific">Penicillium decumbens</name>
    <dbReference type="NCBI Taxonomy" id="69771"/>
    <lineage>
        <taxon>Eukaryota</taxon>
        <taxon>Fungi</taxon>
        <taxon>Dikarya</taxon>
        <taxon>Ascomycota</taxon>
        <taxon>Pezizomycotina</taxon>
        <taxon>Eurotiomycetes</taxon>
        <taxon>Eurotiomycetidae</taxon>
        <taxon>Eurotiales</taxon>
        <taxon>Aspergillaceae</taxon>
        <taxon>Penicillium</taxon>
    </lineage>
</organism>
<dbReference type="Proteomes" id="UP000191522">
    <property type="component" value="Unassembled WGS sequence"/>
</dbReference>
<gene>
    <name evidence="2" type="ORF">PENDEC_c030G01842</name>
</gene>
<dbReference type="AlphaFoldDB" id="A0A1V6NW75"/>
<dbReference type="OrthoDB" id="4177946at2759"/>
<sequence length="174" mass="20104">MAKYISVPIINEFITFVENDSDYEDNVKAMLSGTLSYCFPAVMGYGLAPKQNRNNSYPVFIFYRLQHRFPGDWGVVDHALIEAKRSSDSLQESIDQLTNALEGSNTEHGRCWAILEIGVNISFYEYCHHFPVNRRLLPWCPPGQSTNSFRIRHDNEIIDWIFNPMRPNNESPAR</sequence>
<dbReference type="OMA" id="EYIIRHI"/>
<evidence type="ECO:0000256" key="1">
    <source>
        <dbReference type="SAM" id="Coils"/>
    </source>
</evidence>